<evidence type="ECO:0000256" key="5">
    <source>
        <dbReference type="ARBA" id="ARBA00022679"/>
    </source>
</evidence>
<dbReference type="GO" id="GO:0043708">
    <property type="term" value="P:cell adhesion involved in biofilm formation"/>
    <property type="evidence" value="ECO:0007669"/>
    <property type="project" value="InterPro"/>
</dbReference>
<comment type="similarity">
    <text evidence="2 10">Belongs to the glycosyltransferase 2 family.</text>
</comment>
<proteinExistence type="inferred from homology"/>
<keyword evidence="3 10" id="KW-1003">Cell membrane</keyword>
<dbReference type="GO" id="GO:0008375">
    <property type="term" value="F:acetylglucosaminyltransferase activity"/>
    <property type="evidence" value="ECO:0007669"/>
    <property type="project" value="UniProtKB-UniRule"/>
</dbReference>
<feature type="region of interest" description="Disordered" evidence="11">
    <location>
        <begin position="414"/>
        <end position="434"/>
    </location>
</feature>
<evidence type="ECO:0000256" key="2">
    <source>
        <dbReference type="ARBA" id="ARBA00006739"/>
    </source>
</evidence>
<feature type="transmembrane region" description="Helical" evidence="10">
    <location>
        <begin position="376"/>
        <end position="402"/>
    </location>
</feature>
<feature type="transmembrane region" description="Helical" evidence="10">
    <location>
        <begin position="348"/>
        <end position="364"/>
    </location>
</feature>
<gene>
    <name evidence="12" type="primary">pgaC</name>
    <name evidence="12" type="ORF">VVAX_05661</name>
</gene>
<feature type="transmembrane region" description="Helical" evidence="10">
    <location>
        <begin position="20"/>
        <end position="40"/>
    </location>
</feature>
<keyword evidence="8 10" id="KW-0472">Membrane</keyword>
<dbReference type="PANTHER" id="PTHR43630:SF1">
    <property type="entry name" value="POLY-BETA-1,6-N-ACETYL-D-GLUCOSAMINE SYNTHASE"/>
    <property type="match status" value="1"/>
</dbReference>
<keyword evidence="7 10" id="KW-1133">Transmembrane helix</keyword>
<dbReference type="NCBIfam" id="TIGR03937">
    <property type="entry name" value="PgaC_IcaA"/>
    <property type="match status" value="1"/>
</dbReference>
<evidence type="ECO:0000256" key="11">
    <source>
        <dbReference type="SAM" id="MobiDB-lite"/>
    </source>
</evidence>
<evidence type="ECO:0000256" key="10">
    <source>
        <dbReference type="RuleBase" id="RU364028"/>
    </source>
</evidence>
<evidence type="ECO:0000313" key="12">
    <source>
        <dbReference type="EMBL" id="CAA2109390.1"/>
    </source>
</evidence>
<feature type="transmembrane region" description="Helical" evidence="10">
    <location>
        <begin position="306"/>
        <end position="328"/>
    </location>
</feature>
<dbReference type="SUPFAM" id="SSF53448">
    <property type="entry name" value="Nucleotide-diphospho-sugar transferases"/>
    <property type="match status" value="1"/>
</dbReference>
<evidence type="ECO:0000256" key="8">
    <source>
        <dbReference type="ARBA" id="ARBA00023136"/>
    </source>
</evidence>
<dbReference type="EMBL" id="LR743508">
    <property type="protein sequence ID" value="CAA2109390.1"/>
    <property type="molecule type" value="Genomic_DNA"/>
</dbReference>
<keyword evidence="6 10" id="KW-0812">Transmembrane</keyword>
<dbReference type="Gene3D" id="3.90.550.10">
    <property type="entry name" value="Spore Coat Polysaccharide Biosynthesis Protein SpsA, Chain A"/>
    <property type="match status" value="1"/>
</dbReference>
<name>A0A679JST3_VARPD</name>
<protein>
    <recommendedName>
        <fullName evidence="9 10">Poly-beta-1,6-N-acetyl-D-glucosamine synthase</fullName>
        <shortName evidence="10">Poly-beta-1,6-GlcNAc synthase</shortName>
        <ecNumber evidence="10">2.4.1.-</ecNumber>
    </recommendedName>
</protein>
<sequence>MNPDFFGAGVVRALLDYVFYYPFIAAYVWMAGGIAHALVFERRRHLRMDPLPLLPEMPLVSVIVPCFNEGAQVQEVIEQLMRSRYPNYEVIAINDGSSDDTGEVLDALAERHAALRVVHHARNQGKAVALNTAAVLANGEYILGVDGDALVDPDAIAWMLTHLLHSERVGAVTGNPRIRTRTTLLGRMQVGEFSSNIGLIKRTQQLAGRLFTVSGVLSMFRRRALLDVQFWSSDVMTEDIDISWKLQLQGWRVRYEPRALCWILMPETVRGLYRQRQRWATGGIQTLLRYAGQVIRPRNFMMWPVFAEYLASVVWAYAMFCVLVLALVRRFLPPEWQYVGFWPEWHGMLLGITCMLQMFVSLWIDRHYDRNILRYLVWTIWYPLAFWMINMFTTVVALPVTLLRRKGKRARWTSPDRGVAHEKPAAAIRSIEHE</sequence>
<dbReference type="GO" id="GO:0005886">
    <property type="term" value="C:plasma membrane"/>
    <property type="evidence" value="ECO:0007669"/>
    <property type="project" value="UniProtKB-SubCell"/>
</dbReference>
<dbReference type="CDD" id="cd06423">
    <property type="entry name" value="CESA_like"/>
    <property type="match status" value="1"/>
</dbReference>
<dbReference type="RefSeq" id="WP_339093344.1">
    <property type="nucleotide sequence ID" value="NZ_LR743508.1"/>
</dbReference>
<comment type="subcellular location">
    <subcellularLocation>
        <location evidence="1 10">Cell membrane</location>
        <topology evidence="1 10">Multi-pass membrane protein</topology>
    </subcellularLocation>
</comment>
<keyword evidence="5 10" id="KW-0808">Transferase</keyword>
<dbReference type="AlphaFoldDB" id="A0A679JST3"/>
<reference evidence="12" key="1">
    <citation type="submission" date="2019-12" db="EMBL/GenBank/DDBJ databases">
        <authorList>
            <person name="Cremers G."/>
        </authorList>
    </citation>
    <scope>NUCLEOTIDE SEQUENCE</scope>
    <source>
        <strain evidence="12">Vvax</strain>
    </source>
</reference>
<feature type="compositionally biased region" description="Basic and acidic residues" evidence="11">
    <location>
        <begin position="418"/>
        <end position="434"/>
    </location>
</feature>
<evidence type="ECO:0000256" key="7">
    <source>
        <dbReference type="ARBA" id="ARBA00022989"/>
    </source>
</evidence>
<dbReference type="Pfam" id="PF13641">
    <property type="entry name" value="Glyco_tranf_2_3"/>
    <property type="match status" value="1"/>
</dbReference>
<evidence type="ECO:0000256" key="6">
    <source>
        <dbReference type="ARBA" id="ARBA00022692"/>
    </source>
</evidence>
<keyword evidence="4 10" id="KW-0328">Glycosyltransferase</keyword>
<evidence type="ECO:0000256" key="3">
    <source>
        <dbReference type="ARBA" id="ARBA00022475"/>
    </source>
</evidence>
<dbReference type="InterPro" id="IPR029044">
    <property type="entry name" value="Nucleotide-diphossugar_trans"/>
</dbReference>
<dbReference type="EC" id="2.4.1.-" evidence="10"/>
<evidence type="ECO:0000256" key="4">
    <source>
        <dbReference type="ARBA" id="ARBA00022676"/>
    </source>
</evidence>
<dbReference type="InterPro" id="IPR023853">
    <property type="entry name" value="PGA_PgaC/IcaA"/>
</dbReference>
<organism evidence="12">
    <name type="scientific">Variovorax paradoxus</name>
    <dbReference type="NCBI Taxonomy" id="34073"/>
    <lineage>
        <taxon>Bacteria</taxon>
        <taxon>Pseudomonadati</taxon>
        <taxon>Pseudomonadota</taxon>
        <taxon>Betaproteobacteria</taxon>
        <taxon>Burkholderiales</taxon>
        <taxon>Comamonadaceae</taxon>
        <taxon>Variovorax</taxon>
    </lineage>
</organism>
<dbReference type="PANTHER" id="PTHR43630">
    <property type="entry name" value="POLY-BETA-1,6-N-ACETYL-D-GLUCOSAMINE SYNTHASE"/>
    <property type="match status" value="1"/>
</dbReference>
<evidence type="ECO:0000256" key="9">
    <source>
        <dbReference type="NCBIfam" id="TIGR03937"/>
    </source>
</evidence>
<accession>A0A679JST3</accession>
<evidence type="ECO:0000256" key="1">
    <source>
        <dbReference type="ARBA" id="ARBA00004651"/>
    </source>
</evidence>